<feature type="compositionally biased region" description="Basic residues" evidence="1">
    <location>
        <begin position="37"/>
        <end position="46"/>
    </location>
</feature>
<reference evidence="2" key="1">
    <citation type="submission" date="2020-02" db="EMBL/GenBank/DDBJ databases">
        <authorList>
            <person name="Meier V. D."/>
        </authorList>
    </citation>
    <scope>NUCLEOTIDE SEQUENCE</scope>
    <source>
        <strain evidence="2">AVDCRST_MAG03</strain>
    </source>
</reference>
<feature type="compositionally biased region" description="Basic and acidic residues" evidence="1">
    <location>
        <begin position="94"/>
        <end position="108"/>
    </location>
</feature>
<accession>A0A6J4NJK4</accession>
<sequence length="144" mass="15048">PGPSPRPRQAGGALQGPLRQDGREVRRAGANPCGRRGGGRAGRHPAHVLERLPHGRGLAPRGRAQAGPEVRGVLRDGLRPAAGRQARGGQGTEPAHDGPRCRRVRELARGAAGGPAEASLYAPGPPRASARLPGRLPEVRRRTL</sequence>
<gene>
    <name evidence="2" type="ORF">AVDCRST_MAG03-315</name>
</gene>
<dbReference type="EMBL" id="CADCUT010000019">
    <property type="protein sequence ID" value="CAA9386896.1"/>
    <property type="molecule type" value="Genomic_DNA"/>
</dbReference>
<feature type="non-terminal residue" evidence="2">
    <location>
        <position position="1"/>
    </location>
</feature>
<evidence type="ECO:0000313" key="2">
    <source>
        <dbReference type="EMBL" id="CAA9386896.1"/>
    </source>
</evidence>
<proteinExistence type="predicted"/>
<feature type="region of interest" description="Disordered" evidence="1">
    <location>
        <begin position="1"/>
        <end position="144"/>
    </location>
</feature>
<organism evidence="2">
    <name type="scientific">uncultured Rubrobacteraceae bacterium</name>
    <dbReference type="NCBI Taxonomy" id="349277"/>
    <lineage>
        <taxon>Bacteria</taxon>
        <taxon>Bacillati</taxon>
        <taxon>Actinomycetota</taxon>
        <taxon>Rubrobacteria</taxon>
        <taxon>Rubrobacterales</taxon>
        <taxon>Rubrobacteraceae</taxon>
        <taxon>environmental samples</taxon>
    </lineage>
</organism>
<evidence type="ECO:0000256" key="1">
    <source>
        <dbReference type="SAM" id="MobiDB-lite"/>
    </source>
</evidence>
<protein>
    <submittedName>
        <fullName evidence="2">Uncharacterized protein</fullName>
    </submittedName>
</protein>
<feature type="non-terminal residue" evidence="2">
    <location>
        <position position="144"/>
    </location>
</feature>
<dbReference type="AlphaFoldDB" id="A0A6J4NJK4"/>
<name>A0A6J4NJK4_9ACTN</name>